<dbReference type="PROSITE" id="PS00414">
    <property type="entry name" value="PROFILIN"/>
    <property type="match status" value="1"/>
</dbReference>
<reference evidence="7" key="1">
    <citation type="submission" date="2021-05" db="EMBL/GenBank/DDBJ databases">
        <title>Comparative genomics of three Colletotrichum scovillei strains and genetic complementation revealed genes involved fungal growth and virulence on chili pepper.</title>
        <authorList>
            <person name="Hsieh D.-K."/>
            <person name="Chuang S.-C."/>
            <person name="Chen C.-Y."/>
            <person name="Chao Y.-T."/>
            <person name="Lu M.-Y.J."/>
            <person name="Lee M.-H."/>
            <person name="Shih M.-C."/>
        </authorList>
    </citation>
    <scope>NUCLEOTIDE SEQUENCE</scope>
    <source>
        <strain evidence="7">Coll-153</strain>
    </source>
</reference>
<dbReference type="InterPro" id="IPR027310">
    <property type="entry name" value="Profilin_CS"/>
</dbReference>
<name>A0A9P7UBX5_9PEZI</name>
<comment type="similarity">
    <text evidence="2 6">Belongs to the profilin family.</text>
</comment>
<evidence type="ECO:0000256" key="5">
    <source>
        <dbReference type="ARBA" id="ARBA00023212"/>
    </source>
</evidence>
<dbReference type="AlphaFoldDB" id="A0A9P7UBX5"/>
<keyword evidence="3" id="KW-0963">Cytoplasm</keyword>
<dbReference type="EMBL" id="JAESDN010000006">
    <property type="protein sequence ID" value="KAG7048716.1"/>
    <property type="molecule type" value="Genomic_DNA"/>
</dbReference>
<dbReference type="GO" id="GO:0005856">
    <property type="term" value="C:cytoskeleton"/>
    <property type="evidence" value="ECO:0007669"/>
    <property type="project" value="UniProtKB-SubCell"/>
</dbReference>
<evidence type="ECO:0000256" key="6">
    <source>
        <dbReference type="RuleBase" id="RU003909"/>
    </source>
</evidence>
<dbReference type="CDD" id="cd00148">
    <property type="entry name" value="PROF"/>
    <property type="match status" value="1"/>
</dbReference>
<evidence type="ECO:0000256" key="2">
    <source>
        <dbReference type="ARBA" id="ARBA00010058"/>
    </source>
</evidence>
<comment type="caution">
    <text evidence="7">The sequence shown here is derived from an EMBL/GenBank/DDBJ whole genome shotgun (WGS) entry which is preliminary data.</text>
</comment>
<protein>
    <recommendedName>
        <fullName evidence="6">Profilin</fullName>
    </recommendedName>
</protein>
<dbReference type="Gene3D" id="3.30.450.30">
    <property type="entry name" value="Dynein light chain 2a, cytoplasmic"/>
    <property type="match status" value="1"/>
</dbReference>
<evidence type="ECO:0000313" key="7">
    <source>
        <dbReference type="EMBL" id="KAG7048716.1"/>
    </source>
</evidence>
<dbReference type="InterPro" id="IPR036140">
    <property type="entry name" value="PFN_sf"/>
</dbReference>
<dbReference type="PANTHER" id="PTHR11604">
    <property type="entry name" value="PROFILIN"/>
    <property type="match status" value="1"/>
</dbReference>
<keyword evidence="4 6" id="KW-0009">Actin-binding</keyword>
<dbReference type="InterPro" id="IPR005455">
    <property type="entry name" value="PFN_euk"/>
</dbReference>
<keyword evidence="5" id="KW-0206">Cytoskeleton</keyword>
<accession>A0A9P7UBX5</accession>
<dbReference type="SUPFAM" id="SSF55770">
    <property type="entry name" value="Profilin (actin-binding protein)"/>
    <property type="match status" value="1"/>
</dbReference>
<dbReference type="SMART" id="SM00392">
    <property type="entry name" value="PROF"/>
    <property type="match status" value="1"/>
</dbReference>
<evidence type="ECO:0000256" key="4">
    <source>
        <dbReference type="ARBA" id="ARBA00023203"/>
    </source>
</evidence>
<dbReference type="PANTHER" id="PTHR11604:SF0">
    <property type="entry name" value="PROFILIN"/>
    <property type="match status" value="1"/>
</dbReference>
<comment type="subcellular location">
    <subcellularLocation>
        <location evidence="1">Cytoplasm</location>
        <location evidence="1">Cytoskeleton</location>
    </subcellularLocation>
</comment>
<evidence type="ECO:0000256" key="1">
    <source>
        <dbReference type="ARBA" id="ARBA00004245"/>
    </source>
</evidence>
<dbReference type="GO" id="GO:0005938">
    <property type="term" value="C:cell cortex"/>
    <property type="evidence" value="ECO:0007669"/>
    <property type="project" value="TreeGrafter"/>
</dbReference>
<dbReference type="GO" id="GO:0003785">
    <property type="term" value="F:actin monomer binding"/>
    <property type="evidence" value="ECO:0007669"/>
    <property type="project" value="TreeGrafter"/>
</dbReference>
<proteinExistence type="inferred from homology"/>
<gene>
    <name evidence="7" type="ORF">JMJ77_014350</name>
</gene>
<dbReference type="InterPro" id="IPR048278">
    <property type="entry name" value="PFN"/>
</dbReference>
<dbReference type="Proteomes" id="UP000699042">
    <property type="component" value="Unassembled WGS sequence"/>
</dbReference>
<evidence type="ECO:0000313" key="8">
    <source>
        <dbReference type="Proteomes" id="UP000699042"/>
    </source>
</evidence>
<keyword evidence="8" id="KW-1185">Reference proteome</keyword>
<dbReference type="Pfam" id="PF00235">
    <property type="entry name" value="Profilin"/>
    <property type="match status" value="1"/>
</dbReference>
<sequence length="146" mass="15270">MSWQAYVDTSLVGTGHIDKAAIISIAGDSTWASSAGFTLSATEMKVVADIVTGKSDVKDKAFADGLFIGGERYVMARAEEGAIYARKVGRSYTLKAPKNRGIGKEGIAVAKSTQAILLGHHGENAQAGSATLAVEKLADYLVSVSY</sequence>
<organism evidence="7 8">
    <name type="scientific">Colletotrichum scovillei</name>
    <dbReference type="NCBI Taxonomy" id="1209932"/>
    <lineage>
        <taxon>Eukaryota</taxon>
        <taxon>Fungi</taxon>
        <taxon>Dikarya</taxon>
        <taxon>Ascomycota</taxon>
        <taxon>Pezizomycotina</taxon>
        <taxon>Sordariomycetes</taxon>
        <taxon>Hypocreomycetidae</taxon>
        <taxon>Glomerellales</taxon>
        <taxon>Glomerellaceae</taxon>
        <taxon>Colletotrichum</taxon>
        <taxon>Colletotrichum acutatum species complex</taxon>
    </lineage>
</organism>
<evidence type="ECO:0000256" key="3">
    <source>
        <dbReference type="ARBA" id="ARBA00022490"/>
    </source>
</evidence>